<protein>
    <submittedName>
        <fullName evidence="2">Uncharacterized protein</fullName>
    </submittedName>
</protein>
<proteinExistence type="predicted"/>
<gene>
    <name evidence="2" type="ORF">GCM10009549_37440</name>
</gene>
<accession>A0ABP3ZC65</accession>
<feature type="compositionally biased region" description="Polar residues" evidence="1">
    <location>
        <begin position="95"/>
        <end position="108"/>
    </location>
</feature>
<organism evidence="2 3">
    <name type="scientific">Streptomyces thermoalcalitolerans</name>
    <dbReference type="NCBI Taxonomy" id="65605"/>
    <lineage>
        <taxon>Bacteria</taxon>
        <taxon>Bacillati</taxon>
        <taxon>Actinomycetota</taxon>
        <taxon>Actinomycetes</taxon>
        <taxon>Kitasatosporales</taxon>
        <taxon>Streptomycetaceae</taxon>
        <taxon>Streptomyces</taxon>
    </lineage>
</organism>
<dbReference type="RefSeq" id="WP_425581003.1">
    <property type="nucleotide sequence ID" value="NZ_BAAAHG010000032.1"/>
</dbReference>
<reference evidence="3" key="1">
    <citation type="journal article" date="2019" name="Int. J. Syst. Evol. Microbiol.">
        <title>The Global Catalogue of Microorganisms (GCM) 10K type strain sequencing project: providing services to taxonomists for standard genome sequencing and annotation.</title>
        <authorList>
            <consortium name="The Broad Institute Genomics Platform"/>
            <consortium name="The Broad Institute Genome Sequencing Center for Infectious Disease"/>
            <person name="Wu L."/>
            <person name="Ma J."/>
        </authorList>
    </citation>
    <scope>NUCLEOTIDE SEQUENCE [LARGE SCALE GENOMIC DNA]</scope>
    <source>
        <strain evidence="3">JCM 10673</strain>
    </source>
</reference>
<sequence length="122" mass="11719">MAGQKSSSALAAPFHGAAAALRRVPGAGVVGRAAHETPDKAGAVSPRGRGSAVRTGAGVLGAAGGVERPVALTGAAAPRPEEGTGSGRRAAPPDTGTSGRTPRENASTGPLGPTARPGRTIL</sequence>
<dbReference type="EMBL" id="BAAAHG010000032">
    <property type="protein sequence ID" value="GAA0919359.1"/>
    <property type="molecule type" value="Genomic_DNA"/>
</dbReference>
<evidence type="ECO:0000313" key="3">
    <source>
        <dbReference type="Proteomes" id="UP001501005"/>
    </source>
</evidence>
<evidence type="ECO:0000256" key="1">
    <source>
        <dbReference type="SAM" id="MobiDB-lite"/>
    </source>
</evidence>
<feature type="region of interest" description="Disordered" evidence="1">
    <location>
        <begin position="30"/>
        <end position="122"/>
    </location>
</feature>
<name>A0ABP3ZC65_9ACTN</name>
<keyword evidence="3" id="KW-1185">Reference proteome</keyword>
<comment type="caution">
    <text evidence="2">The sequence shown here is derived from an EMBL/GenBank/DDBJ whole genome shotgun (WGS) entry which is preliminary data.</text>
</comment>
<dbReference type="Proteomes" id="UP001501005">
    <property type="component" value="Unassembled WGS sequence"/>
</dbReference>
<evidence type="ECO:0000313" key="2">
    <source>
        <dbReference type="EMBL" id="GAA0919359.1"/>
    </source>
</evidence>